<evidence type="ECO:0000313" key="19">
    <source>
        <dbReference type="EMBL" id="QSZ28305.1"/>
    </source>
</evidence>
<comment type="subcellular location">
    <subcellularLocation>
        <location evidence="1">Cytoplasm</location>
    </subcellularLocation>
</comment>
<dbReference type="FunFam" id="3.30.390.30:FF:000001">
    <property type="entry name" value="Dihydrolipoyl dehydrogenase"/>
    <property type="match status" value="1"/>
</dbReference>
<comment type="cofactor">
    <cofactor evidence="14 16">
        <name>FAD</name>
        <dbReference type="ChEBI" id="CHEBI:57692"/>
    </cofactor>
    <text evidence="14 16">Binds 1 FAD per subunit.</text>
</comment>
<dbReference type="InterPro" id="IPR016156">
    <property type="entry name" value="FAD/NAD-linked_Rdtase_dimer_sf"/>
</dbReference>
<evidence type="ECO:0000256" key="16">
    <source>
        <dbReference type="RuleBase" id="RU003692"/>
    </source>
</evidence>
<evidence type="ECO:0000256" key="3">
    <source>
        <dbReference type="ARBA" id="ARBA00012608"/>
    </source>
</evidence>
<evidence type="ECO:0000256" key="12">
    <source>
        <dbReference type="ARBA" id="ARBA00049187"/>
    </source>
</evidence>
<evidence type="ECO:0000256" key="13">
    <source>
        <dbReference type="PIRSR" id="PIRSR000350-2"/>
    </source>
</evidence>
<evidence type="ECO:0000256" key="11">
    <source>
        <dbReference type="ARBA" id="ARBA00023284"/>
    </source>
</evidence>
<dbReference type="Proteomes" id="UP000671913">
    <property type="component" value="Chromosome"/>
</dbReference>
<organism evidence="19 20">
    <name type="scientific">Aceticella autotrophica</name>
    <dbReference type="NCBI Taxonomy" id="2755338"/>
    <lineage>
        <taxon>Bacteria</taxon>
        <taxon>Bacillati</taxon>
        <taxon>Bacillota</taxon>
        <taxon>Clostridia</taxon>
        <taxon>Thermoanaerobacterales</taxon>
        <taxon>Thermoanaerobacteraceae</taxon>
        <taxon>Aceticella</taxon>
    </lineage>
</organism>
<evidence type="ECO:0000259" key="17">
    <source>
        <dbReference type="Pfam" id="PF02852"/>
    </source>
</evidence>
<evidence type="ECO:0000256" key="15">
    <source>
        <dbReference type="PIRSR" id="PIRSR000350-4"/>
    </source>
</evidence>
<evidence type="ECO:0000256" key="9">
    <source>
        <dbReference type="ARBA" id="ARBA00023027"/>
    </source>
</evidence>
<comment type="catalytic activity">
    <reaction evidence="12 16">
        <text>N(6)-[(R)-dihydrolipoyl]-L-lysyl-[protein] + NAD(+) = N(6)-[(R)-lipoyl]-L-lysyl-[protein] + NADH + H(+)</text>
        <dbReference type="Rhea" id="RHEA:15045"/>
        <dbReference type="Rhea" id="RHEA-COMP:10474"/>
        <dbReference type="Rhea" id="RHEA-COMP:10475"/>
        <dbReference type="ChEBI" id="CHEBI:15378"/>
        <dbReference type="ChEBI" id="CHEBI:57540"/>
        <dbReference type="ChEBI" id="CHEBI:57945"/>
        <dbReference type="ChEBI" id="CHEBI:83099"/>
        <dbReference type="ChEBI" id="CHEBI:83100"/>
        <dbReference type="EC" id="1.8.1.4"/>
    </reaction>
</comment>
<dbReference type="InterPro" id="IPR036188">
    <property type="entry name" value="FAD/NAD-bd_sf"/>
</dbReference>
<feature type="domain" description="Pyridine nucleotide-disulphide oxidoreductase dimerisation" evidence="17">
    <location>
        <begin position="341"/>
        <end position="450"/>
    </location>
</feature>
<keyword evidence="14" id="KW-0547">Nucleotide-binding</keyword>
<reference evidence="19" key="1">
    <citation type="submission" date="2020-08" db="EMBL/GenBank/DDBJ databases">
        <title>Genomic insights into the carbon and energy metabolism of the first obligate autotrophic acetogenic bacterium Aceticella autotrophica gen. nov., sp. nov.</title>
        <authorList>
            <person name="Toshchakov S.V."/>
            <person name="Elcheninov A.G."/>
            <person name="Kublanov I.V."/>
            <person name="Frolov E.N."/>
            <person name="Lebedinsky A.V."/>
        </authorList>
    </citation>
    <scope>NUCLEOTIDE SEQUENCE</scope>
    <source>
        <strain evidence="19">3443-3Ac</strain>
    </source>
</reference>
<dbReference type="PANTHER" id="PTHR22912">
    <property type="entry name" value="DISULFIDE OXIDOREDUCTASE"/>
    <property type="match status" value="1"/>
</dbReference>
<feature type="binding site" evidence="14">
    <location>
        <position position="267"/>
    </location>
    <ligand>
        <name>NAD(+)</name>
        <dbReference type="ChEBI" id="CHEBI:57540"/>
    </ligand>
</feature>
<evidence type="ECO:0000256" key="10">
    <source>
        <dbReference type="ARBA" id="ARBA00023157"/>
    </source>
</evidence>
<keyword evidence="5" id="KW-0963">Cytoplasm</keyword>
<dbReference type="InterPro" id="IPR004099">
    <property type="entry name" value="Pyr_nucl-diS_OxRdtase_dimer"/>
</dbReference>
<evidence type="ECO:0000256" key="6">
    <source>
        <dbReference type="ARBA" id="ARBA00022630"/>
    </source>
</evidence>
<feature type="binding site" evidence="14">
    <location>
        <position position="201"/>
    </location>
    <ligand>
        <name>NAD(+)</name>
        <dbReference type="ChEBI" id="CHEBI:57540"/>
    </ligand>
</feature>
<feature type="binding site" evidence="14">
    <location>
        <position position="113"/>
    </location>
    <ligand>
        <name>FAD</name>
        <dbReference type="ChEBI" id="CHEBI:57692"/>
    </ligand>
</feature>
<dbReference type="EMBL" id="CP060096">
    <property type="protein sequence ID" value="QSZ28305.1"/>
    <property type="molecule type" value="Genomic_DNA"/>
</dbReference>
<dbReference type="AlphaFoldDB" id="A0A975AXJ6"/>
<dbReference type="InterPro" id="IPR023753">
    <property type="entry name" value="FAD/NAD-binding_dom"/>
</dbReference>
<dbReference type="PRINTS" id="PR00368">
    <property type="entry name" value="FADPNR"/>
</dbReference>
<dbReference type="PRINTS" id="PR00411">
    <property type="entry name" value="PNDRDTASEI"/>
</dbReference>
<dbReference type="Pfam" id="PF07992">
    <property type="entry name" value="Pyr_redox_2"/>
    <property type="match status" value="1"/>
</dbReference>
<dbReference type="SUPFAM" id="SSF55424">
    <property type="entry name" value="FAD/NAD-linked reductases, dimerisation (C-terminal) domain"/>
    <property type="match status" value="1"/>
</dbReference>
<keyword evidence="8 16" id="KW-0560">Oxidoreductase</keyword>
<keyword evidence="11 16" id="KW-0676">Redox-active center</keyword>
<comment type="similarity">
    <text evidence="2 16">Belongs to the class-I pyridine nucleotide-disulfide oxidoreductase family.</text>
</comment>
<dbReference type="NCBIfam" id="TIGR01350">
    <property type="entry name" value="lipoamide_DH"/>
    <property type="match status" value="1"/>
</dbReference>
<feature type="binding site" evidence="14">
    <location>
        <begin position="141"/>
        <end position="143"/>
    </location>
    <ligand>
        <name>FAD</name>
        <dbReference type="ChEBI" id="CHEBI:57692"/>
    </ligand>
</feature>
<feature type="binding site" evidence="14">
    <location>
        <begin position="178"/>
        <end position="185"/>
    </location>
    <ligand>
        <name>NAD(+)</name>
        <dbReference type="ChEBI" id="CHEBI:57540"/>
    </ligand>
</feature>
<evidence type="ECO:0000256" key="5">
    <source>
        <dbReference type="ARBA" id="ARBA00022490"/>
    </source>
</evidence>
<dbReference type="GO" id="GO:0006103">
    <property type="term" value="P:2-oxoglutarate metabolic process"/>
    <property type="evidence" value="ECO:0007669"/>
    <property type="project" value="TreeGrafter"/>
</dbReference>
<accession>A0A975AXJ6</accession>
<dbReference type="Pfam" id="PF02852">
    <property type="entry name" value="Pyr_redox_dim"/>
    <property type="match status" value="1"/>
</dbReference>
<dbReference type="Gene3D" id="3.30.390.30">
    <property type="match status" value="1"/>
</dbReference>
<evidence type="ECO:0000256" key="2">
    <source>
        <dbReference type="ARBA" id="ARBA00007532"/>
    </source>
</evidence>
<feature type="binding site" evidence="14">
    <location>
        <position position="50"/>
    </location>
    <ligand>
        <name>FAD</name>
        <dbReference type="ChEBI" id="CHEBI:57692"/>
    </ligand>
</feature>
<keyword evidence="6 16" id="KW-0285">Flavoprotein</keyword>
<keyword evidence="10" id="KW-1015">Disulfide bond</keyword>
<feature type="active site" description="Proton acceptor" evidence="13">
    <location>
        <position position="439"/>
    </location>
</feature>
<evidence type="ECO:0000256" key="4">
    <source>
        <dbReference type="ARBA" id="ARBA00016961"/>
    </source>
</evidence>
<feature type="binding site" evidence="14">
    <location>
        <position position="307"/>
    </location>
    <ligand>
        <name>FAD</name>
        <dbReference type="ChEBI" id="CHEBI:57692"/>
    </ligand>
</feature>
<evidence type="ECO:0000313" key="20">
    <source>
        <dbReference type="Proteomes" id="UP000671913"/>
    </source>
</evidence>
<dbReference type="InterPro" id="IPR050151">
    <property type="entry name" value="Class-I_Pyr_Nuc-Dis_Oxidored"/>
</dbReference>
<evidence type="ECO:0000256" key="1">
    <source>
        <dbReference type="ARBA" id="ARBA00004496"/>
    </source>
</evidence>
<dbReference type="InterPro" id="IPR006258">
    <property type="entry name" value="Lipoamide_DH"/>
</dbReference>
<evidence type="ECO:0000256" key="8">
    <source>
        <dbReference type="ARBA" id="ARBA00023002"/>
    </source>
</evidence>
<dbReference type="InterPro" id="IPR001100">
    <property type="entry name" value="Pyr_nuc-diS_OxRdtase"/>
</dbReference>
<dbReference type="PANTHER" id="PTHR22912:SF217">
    <property type="entry name" value="DIHYDROLIPOYL DEHYDROGENASE"/>
    <property type="match status" value="1"/>
</dbReference>
<name>A0A975AXJ6_9THEO</name>
<dbReference type="PROSITE" id="PS00076">
    <property type="entry name" value="PYRIDINE_REDOX_1"/>
    <property type="match status" value="1"/>
</dbReference>
<dbReference type="GO" id="GO:0050660">
    <property type="term" value="F:flavin adenine dinucleotide binding"/>
    <property type="evidence" value="ECO:0007669"/>
    <property type="project" value="InterPro"/>
</dbReference>
<dbReference type="SUPFAM" id="SSF51905">
    <property type="entry name" value="FAD/NAD(P)-binding domain"/>
    <property type="match status" value="1"/>
</dbReference>
<gene>
    <name evidence="19" type="primary">lpdA</name>
    <name evidence="19" type="ORF">ACETAC_02245</name>
</gene>
<dbReference type="KEGG" id="aaut:ACETAC_02245"/>
<keyword evidence="20" id="KW-1185">Reference proteome</keyword>
<sequence length="463" mass="49959">MEKYDIAIIGSGSAGYVAAIRGADLGKKVLIIEKGELGGTCLNRGCIPTKALLHSAEIYSHFNNSEEIGIKAENISYDLNVIQKRKNDIINKLVTGIDLLLKSRKIVLKKGCGKIVDEHTIEINHEGNIERINAENIIIATGSEPLMPPCFKFDGKNIITSKEALEVKEIPKDILIIGSGAIGVEFAIFFSSFGAKVTLVEMMPQIIPALRDKKMAKLIQRILNKKGIDVITGTKVENIEIKEDGRVFSTLSNGKTIQNEKVLVSIGRKLNSEGIGLEDVGVKVENGRIIVNEEMRTNIPNIFAVGDVIGGLLLAHKAQREGIVVAEVISGLNTKMDYRVVPSAIFSSPEISAVGLTEEEAKEKGIEIITGEIPFASNGKALTMNETEGLVKVVAKKDTKEIIGAQIVGPDASVLIAELALSVEKNLTLMDVANTIHTHPTLPEVIMEAAKAALGEAIHKAKR</sequence>
<dbReference type="GO" id="GO:0005737">
    <property type="term" value="C:cytoplasm"/>
    <property type="evidence" value="ECO:0007669"/>
    <property type="project" value="UniProtKB-SubCell"/>
</dbReference>
<dbReference type="EC" id="1.8.1.4" evidence="3 16"/>
<keyword evidence="9 14" id="KW-0520">NAD</keyword>
<dbReference type="InterPro" id="IPR012999">
    <property type="entry name" value="Pyr_OxRdtase_I_AS"/>
</dbReference>
<feature type="domain" description="FAD/NAD(P)-binding" evidence="18">
    <location>
        <begin position="4"/>
        <end position="322"/>
    </location>
</feature>
<comment type="miscellaneous">
    <text evidence="16">The active site is a redox-active disulfide bond.</text>
</comment>
<protein>
    <recommendedName>
        <fullName evidence="4 16">Dihydrolipoyl dehydrogenase</fullName>
        <ecNumber evidence="3 16">1.8.1.4</ecNumber>
    </recommendedName>
</protein>
<evidence type="ECO:0000256" key="14">
    <source>
        <dbReference type="PIRSR" id="PIRSR000350-3"/>
    </source>
</evidence>
<feature type="disulfide bond" description="Redox-active" evidence="15">
    <location>
        <begin position="41"/>
        <end position="46"/>
    </location>
</feature>
<dbReference type="PIRSF" id="PIRSF000350">
    <property type="entry name" value="Mercury_reductase_MerA"/>
    <property type="match status" value="1"/>
</dbReference>
<evidence type="ECO:0000259" key="18">
    <source>
        <dbReference type="Pfam" id="PF07992"/>
    </source>
</evidence>
<dbReference type="Gene3D" id="3.50.50.60">
    <property type="entry name" value="FAD/NAD(P)-binding domain"/>
    <property type="match status" value="2"/>
</dbReference>
<dbReference type="GO" id="GO:0004148">
    <property type="term" value="F:dihydrolipoyl dehydrogenase (NADH) activity"/>
    <property type="evidence" value="ECO:0007669"/>
    <property type="project" value="UniProtKB-EC"/>
</dbReference>
<proteinExistence type="inferred from homology"/>
<keyword evidence="7 14" id="KW-0274">FAD</keyword>
<evidence type="ECO:0000256" key="7">
    <source>
        <dbReference type="ARBA" id="ARBA00022827"/>
    </source>
</evidence>